<comment type="subcellular location">
    <subcellularLocation>
        <location evidence="1">Cell membrane</location>
        <topology evidence="1">Multi-pass membrane protein</topology>
    </subcellularLocation>
</comment>
<keyword evidence="2" id="KW-1003">Cell membrane</keyword>
<evidence type="ECO:0000256" key="3">
    <source>
        <dbReference type="ARBA" id="ARBA00022692"/>
    </source>
</evidence>
<evidence type="ECO:0000256" key="2">
    <source>
        <dbReference type="ARBA" id="ARBA00022475"/>
    </source>
</evidence>
<feature type="transmembrane region" description="Helical" evidence="6">
    <location>
        <begin position="283"/>
        <end position="308"/>
    </location>
</feature>
<feature type="transmembrane region" description="Helical" evidence="6">
    <location>
        <begin position="546"/>
        <end position="567"/>
    </location>
</feature>
<feature type="transmembrane region" description="Helical" evidence="6">
    <location>
        <begin position="212"/>
        <end position="234"/>
    </location>
</feature>
<feature type="transmembrane region" description="Helical" evidence="6">
    <location>
        <begin position="320"/>
        <end position="336"/>
    </location>
</feature>
<evidence type="ECO:0000256" key="6">
    <source>
        <dbReference type="SAM" id="Phobius"/>
    </source>
</evidence>
<dbReference type="InterPro" id="IPR018076">
    <property type="entry name" value="T2SS_GspF_dom"/>
</dbReference>
<feature type="transmembrane region" description="Helical" evidence="6">
    <location>
        <begin position="34"/>
        <end position="54"/>
    </location>
</feature>
<evidence type="ECO:0000256" key="4">
    <source>
        <dbReference type="ARBA" id="ARBA00022989"/>
    </source>
</evidence>
<keyword evidence="9" id="KW-1185">Reference proteome</keyword>
<dbReference type="InterPro" id="IPR056569">
    <property type="entry name" value="ArlJ-like"/>
</dbReference>
<dbReference type="Proteomes" id="UP001596398">
    <property type="component" value="Unassembled WGS sequence"/>
</dbReference>
<keyword evidence="3 6" id="KW-0812">Transmembrane</keyword>
<feature type="domain" description="Type II secretion system protein GspF" evidence="7">
    <location>
        <begin position="99"/>
        <end position="226"/>
    </location>
</feature>
<accession>A0ABD5ZQN9</accession>
<dbReference type="AlphaFoldDB" id="A0ABD5ZQN9"/>
<dbReference type="GO" id="GO:0005886">
    <property type="term" value="C:plasma membrane"/>
    <property type="evidence" value="ECO:0007669"/>
    <property type="project" value="UniProtKB-SubCell"/>
</dbReference>
<organism evidence="8 9">
    <name type="scientific">Halosegnis marinus</name>
    <dbReference type="NCBI Taxonomy" id="3034023"/>
    <lineage>
        <taxon>Archaea</taxon>
        <taxon>Methanobacteriati</taxon>
        <taxon>Methanobacteriota</taxon>
        <taxon>Stenosarchaea group</taxon>
        <taxon>Halobacteria</taxon>
        <taxon>Halobacteriales</taxon>
        <taxon>Natronomonadaceae</taxon>
        <taxon>Halosegnis</taxon>
    </lineage>
</organism>
<name>A0ABD5ZQN9_9EURY</name>
<evidence type="ECO:0000313" key="8">
    <source>
        <dbReference type="EMBL" id="MFC7235572.1"/>
    </source>
</evidence>
<evidence type="ECO:0000256" key="5">
    <source>
        <dbReference type="ARBA" id="ARBA00023136"/>
    </source>
</evidence>
<proteinExistence type="predicted"/>
<dbReference type="EMBL" id="JBHTAP010000001">
    <property type="protein sequence ID" value="MFC7235572.1"/>
    <property type="molecule type" value="Genomic_DNA"/>
</dbReference>
<evidence type="ECO:0000259" key="7">
    <source>
        <dbReference type="Pfam" id="PF00482"/>
    </source>
</evidence>
<evidence type="ECO:0000256" key="1">
    <source>
        <dbReference type="ARBA" id="ARBA00004651"/>
    </source>
</evidence>
<feature type="transmembrane region" description="Helical" evidence="6">
    <location>
        <begin position="240"/>
        <end position="263"/>
    </location>
</feature>
<keyword evidence="4 6" id="KW-1133">Transmembrane helix</keyword>
<gene>
    <name evidence="8" type="primary">flaJ</name>
    <name evidence="8" type="ORF">ACFQJ4_09630</name>
</gene>
<feature type="transmembrane region" description="Helical" evidence="6">
    <location>
        <begin position="60"/>
        <end position="80"/>
    </location>
</feature>
<comment type="caution">
    <text evidence="8">The sequence shown here is derived from an EMBL/GenBank/DDBJ whole genome shotgun (WGS) entry which is preliminary data.</text>
</comment>
<keyword evidence="5 6" id="KW-0472">Membrane</keyword>
<dbReference type="RefSeq" id="WP_276233708.1">
    <property type="nucleotide sequence ID" value="NZ_CP119802.1"/>
</dbReference>
<feature type="transmembrane region" description="Helical" evidence="6">
    <location>
        <begin position="514"/>
        <end position="534"/>
    </location>
</feature>
<dbReference type="GeneID" id="79267268"/>
<feature type="transmembrane region" description="Helical" evidence="6">
    <location>
        <begin position="459"/>
        <end position="480"/>
    </location>
</feature>
<dbReference type="PANTHER" id="PTHR35402">
    <property type="entry name" value="INTEGRAL MEMBRANE PROTEIN-RELATED"/>
    <property type="match status" value="1"/>
</dbReference>
<evidence type="ECO:0000313" key="9">
    <source>
        <dbReference type="Proteomes" id="UP001596398"/>
    </source>
</evidence>
<protein>
    <submittedName>
        <fullName evidence="8">Archaellar assembly protein FlaJ</fullName>
    </submittedName>
</protein>
<dbReference type="Pfam" id="PF00482">
    <property type="entry name" value="T2SSF"/>
    <property type="match status" value="1"/>
</dbReference>
<dbReference type="PANTHER" id="PTHR35402:SF2">
    <property type="entry name" value="FLAGELLA ACCESSORY PROTEIN J"/>
    <property type="match status" value="1"/>
</dbReference>
<sequence>MAAEGEGAELPDLRELVASVATAFRYMEMPVERYALLVLAPSVLFGLVLGGAAVALDLPAFLAAPLGVLGLVPLLGALVYPKVVADRRRREIREQFHLFLTHITVLSLTNIERVEVFRTLAQVEEYGALAEEMGRITALVDTWNQSLDDACRRRSKRVPSELLGDFLERLAYTVGAGQSLSDFLVDEQESNIQEFVIRYESDLSKLDVLQELYLSLMLSTTFILVFATVLPLLLGVPPTLLVGGVIVMFALVQVGFLFVIHTVAPRDPVWLDPETDHSPMHRVWLPLVVGVALSVVATVAVAAVGLGFTPLAPDTLPRPIYLAIPTTPLLLPGLAMRREERKVTDRDAGFPSFIRALGGVESVKQTSTANVLETLRTKDFGALTPNVNNLYKRLRTRIDAEGAWTLFAAETGSYLIQKFGDMYVVGRRMGGDPRRLGQVISTNINEVLRVREQRQQASTTFIGVVYGITAASMFSAFIGLEIAGQMLTITSEIASQNGEFVDSLFSTGNYDIEVMEFLLLCVVLLNALLSSLMIRLTDRGHFVNALPHFVGLTWAGTVVAAVTQRVVAGLI</sequence>
<dbReference type="NCBIfam" id="NF004704">
    <property type="entry name" value="PRK06041.1-2"/>
    <property type="match status" value="1"/>
</dbReference>
<reference evidence="8 9" key="1">
    <citation type="journal article" date="2019" name="Int. J. Syst. Evol. Microbiol.">
        <title>The Global Catalogue of Microorganisms (GCM) 10K type strain sequencing project: providing services to taxonomists for standard genome sequencing and annotation.</title>
        <authorList>
            <consortium name="The Broad Institute Genomics Platform"/>
            <consortium name="The Broad Institute Genome Sequencing Center for Infectious Disease"/>
            <person name="Wu L."/>
            <person name="Ma J."/>
        </authorList>
    </citation>
    <scope>NUCLEOTIDE SEQUENCE [LARGE SCALE GENOMIC DNA]</scope>
    <source>
        <strain evidence="8 9">DT85</strain>
    </source>
</reference>